<name>A0ABX1SJ18_9PSEU</name>
<dbReference type="RefSeq" id="WP_169384517.1">
    <property type="nucleotide sequence ID" value="NZ_JAAXLA010000072.1"/>
</dbReference>
<dbReference type="InterPro" id="IPR011990">
    <property type="entry name" value="TPR-like_helical_dom_sf"/>
</dbReference>
<dbReference type="Proteomes" id="UP000820669">
    <property type="component" value="Unassembled WGS sequence"/>
</dbReference>
<keyword evidence="2" id="KW-1185">Reference proteome</keyword>
<dbReference type="EMBL" id="JAAXLA010000072">
    <property type="protein sequence ID" value="NMI01056.1"/>
    <property type="molecule type" value="Genomic_DNA"/>
</dbReference>
<accession>A0ABX1SJ18</accession>
<sequence length="408" mass="44834">MTSTRDGQNAFAALFKQLREDSGLSYRELERPTLATRGWISNVASGARWPDRSWVERADNALNADGRLLRSWDLGQAERDEQKRMKSLILASVKDSDEILLATAPDAVDVDELNDSIASLSVAYLSSPAAPMLEQGLKLRHEVIRRIREGAARPHEVTDLYVAASRASGILSYAALDLGDADAAATHARTAWRLSDLAADDELRAWVRGTESLIARFQKDYRKAARFIEDGMKYAGSGTSAIRLLCGAAQCAANSGDSVAAQRLLDAALDSRDHAGVDTVNGLFTFSHAKQLYYAGSSLMWLDDEGALRRAAHDSEEAIALWEHEGEQFRSLDDEALAHVYMATARLKLGEIEGAMDAVRPILALPPERQISWIRRRVSELDVHLDNERFANSRAAMSARDELRGAAA</sequence>
<reference evidence="1 2" key="1">
    <citation type="submission" date="2020-04" db="EMBL/GenBank/DDBJ databases">
        <authorList>
            <person name="Klaysubun C."/>
            <person name="Duangmal K."/>
            <person name="Lipun K."/>
        </authorList>
    </citation>
    <scope>NUCLEOTIDE SEQUENCE [LARGE SCALE GENOMIC DNA]</scope>
    <source>
        <strain evidence="1 2">K10HN5</strain>
    </source>
</reference>
<dbReference type="SUPFAM" id="SSF48452">
    <property type="entry name" value="TPR-like"/>
    <property type="match status" value="1"/>
</dbReference>
<comment type="caution">
    <text evidence="1">The sequence shown here is derived from an EMBL/GenBank/DDBJ whole genome shotgun (WGS) entry which is preliminary data.</text>
</comment>
<organism evidence="1 2">
    <name type="scientific">Pseudonocardia acidicola</name>
    <dbReference type="NCBI Taxonomy" id="2724939"/>
    <lineage>
        <taxon>Bacteria</taxon>
        <taxon>Bacillati</taxon>
        <taxon>Actinomycetota</taxon>
        <taxon>Actinomycetes</taxon>
        <taxon>Pseudonocardiales</taxon>
        <taxon>Pseudonocardiaceae</taxon>
        <taxon>Pseudonocardia</taxon>
    </lineage>
</organism>
<evidence type="ECO:0000313" key="1">
    <source>
        <dbReference type="EMBL" id="NMI01056.1"/>
    </source>
</evidence>
<evidence type="ECO:0000313" key="2">
    <source>
        <dbReference type="Proteomes" id="UP000820669"/>
    </source>
</evidence>
<protein>
    <submittedName>
        <fullName evidence="1">Helix-turn-helix domain-containing protein</fullName>
    </submittedName>
</protein>
<dbReference type="Pfam" id="PF13560">
    <property type="entry name" value="HTH_31"/>
    <property type="match status" value="1"/>
</dbReference>
<gene>
    <name evidence="1" type="ORF">HF526_27680</name>
</gene>
<proteinExistence type="predicted"/>
<dbReference type="Gene3D" id="1.25.40.10">
    <property type="entry name" value="Tetratricopeptide repeat domain"/>
    <property type="match status" value="1"/>
</dbReference>